<reference evidence="9 10" key="1">
    <citation type="submission" date="2020-02" db="EMBL/GenBank/DDBJ databases">
        <authorList>
            <person name="Ferguson B K."/>
        </authorList>
    </citation>
    <scope>NUCLEOTIDE SEQUENCE [LARGE SCALE GENOMIC DNA]</scope>
</reference>
<evidence type="ECO:0000256" key="6">
    <source>
        <dbReference type="ARBA" id="ARBA00023180"/>
    </source>
</evidence>
<keyword evidence="4" id="KW-0442">Lipid degradation</keyword>
<dbReference type="Pfam" id="PF00561">
    <property type="entry name" value="Abhydrolase_1"/>
    <property type="match status" value="1"/>
</dbReference>
<dbReference type="FunFam" id="3.40.50.1820:FF:000057">
    <property type="entry name" value="Lipase"/>
    <property type="match status" value="1"/>
</dbReference>
<feature type="region of interest" description="Disordered" evidence="7">
    <location>
        <begin position="47"/>
        <end position="80"/>
    </location>
</feature>
<keyword evidence="6" id="KW-0325">Glycoprotein</keyword>
<dbReference type="AlphaFoldDB" id="A0A6H5IUR3"/>
<evidence type="ECO:0000256" key="2">
    <source>
        <dbReference type="ARBA" id="ARBA00022729"/>
    </source>
</evidence>
<protein>
    <recommendedName>
        <fullName evidence="8">AB hydrolase-1 domain-containing protein</fullName>
    </recommendedName>
</protein>
<dbReference type="EMBL" id="CADCXV010000912">
    <property type="protein sequence ID" value="CAB0038540.1"/>
    <property type="molecule type" value="Genomic_DNA"/>
</dbReference>
<organism evidence="9 10">
    <name type="scientific">Trichogramma brassicae</name>
    <dbReference type="NCBI Taxonomy" id="86971"/>
    <lineage>
        <taxon>Eukaryota</taxon>
        <taxon>Metazoa</taxon>
        <taxon>Ecdysozoa</taxon>
        <taxon>Arthropoda</taxon>
        <taxon>Hexapoda</taxon>
        <taxon>Insecta</taxon>
        <taxon>Pterygota</taxon>
        <taxon>Neoptera</taxon>
        <taxon>Endopterygota</taxon>
        <taxon>Hymenoptera</taxon>
        <taxon>Apocrita</taxon>
        <taxon>Proctotrupomorpha</taxon>
        <taxon>Chalcidoidea</taxon>
        <taxon>Trichogrammatidae</taxon>
        <taxon>Trichogramma</taxon>
    </lineage>
</organism>
<dbReference type="Proteomes" id="UP000479190">
    <property type="component" value="Unassembled WGS sequence"/>
</dbReference>
<comment type="similarity">
    <text evidence="1">Belongs to the AB hydrolase superfamily. Lipase family.</text>
</comment>
<keyword evidence="3" id="KW-0378">Hydrolase</keyword>
<evidence type="ECO:0000256" key="7">
    <source>
        <dbReference type="SAM" id="MobiDB-lite"/>
    </source>
</evidence>
<keyword evidence="5" id="KW-0443">Lipid metabolism</keyword>
<evidence type="ECO:0000313" key="10">
    <source>
        <dbReference type="Proteomes" id="UP000479190"/>
    </source>
</evidence>
<proteinExistence type="inferred from homology"/>
<dbReference type="Gene3D" id="3.40.50.1820">
    <property type="entry name" value="alpha/beta hydrolase"/>
    <property type="match status" value="1"/>
</dbReference>
<name>A0A6H5IUR3_9HYME</name>
<evidence type="ECO:0000313" key="9">
    <source>
        <dbReference type="EMBL" id="CAB0038540.1"/>
    </source>
</evidence>
<gene>
    <name evidence="9" type="ORF">TBRA_LOCUS10319</name>
</gene>
<dbReference type="GO" id="GO:0016787">
    <property type="term" value="F:hydrolase activity"/>
    <property type="evidence" value="ECO:0007669"/>
    <property type="project" value="UniProtKB-KW"/>
</dbReference>
<feature type="domain" description="AB hydrolase-1" evidence="8">
    <location>
        <begin position="461"/>
        <end position="592"/>
    </location>
</feature>
<accession>A0A6H5IUR3</accession>
<sequence length="786" mass="89917">MLSLRCYRFVVVAIRSAGSKAGSPFPGSTDADIIELQDLRVSPLPSIRSRSGLATSSSAAGTPGSSSMAGGGLPPRDQIEAHKFPPSFRISRPHHGYPTTHHHHPHMKSPAGLRYRGAARQPKPKVTHDTFFFPLHWTYFDNCAGVARDTSRGVRLEGLDAENQGRQRDRQVLPSHLSRELYALQRRILDLLRLRKKCITLLRSSEYYRCAVAREPRHCPMSARELPLRGSLVPGLHSRKRKIFSSVWKKPSTSQPLYDLYYTHNSQSSTRAERSESRDFWERCGGVSKKFVAVRYVHGLTLASLADTGAAAWLVGRFWRAHAQLPQPLAPLVNKILYQANSVLSLIKPELSYALMLANDQFRQQQQQQEQQLQITDGRELQQRSSSEIAIADDEPSHDLHDEIHFSTPELITKHGYIAETHHAWTEDGYRLELHRVVRKAKYEDVNDDSNVKKEQKVKIPILINHGLLSSSADWVLLGPRKALAYLLCDCGYDVWLANVRGNTYSQCHKQYTTKDREFWNFSWHEIGVYDIPAMIDYILEKTQQTSLHYIGYSQGTSTFFVMSSERPEYVKKIKSLVNLAPIAFLSNHKSPLLKLVTRLYVIMEWGSMYCNIHEWFPRNKLQAKALRTLIRNTPGTVTKSLYSCWFCLIAGFGSNQLDKSMLPLIFSHFPGGSSAKQIIHYSQTILTDSFRKFDHGTAINLKLYGSTRPPKYSFERATCPTAVFYSENDCLTQPADIQRLVDLLPNVQLKHKIEYSKFNHIDYLWGRDAKFYLYDHIINFIKKYE</sequence>
<dbReference type="OrthoDB" id="9974421at2759"/>
<keyword evidence="10" id="KW-1185">Reference proteome</keyword>
<dbReference type="InterPro" id="IPR000073">
    <property type="entry name" value="AB_hydrolase_1"/>
</dbReference>
<dbReference type="SUPFAM" id="SSF53474">
    <property type="entry name" value="alpha/beta-Hydrolases"/>
    <property type="match status" value="1"/>
</dbReference>
<evidence type="ECO:0000259" key="8">
    <source>
        <dbReference type="Pfam" id="PF00561"/>
    </source>
</evidence>
<dbReference type="InterPro" id="IPR029058">
    <property type="entry name" value="AB_hydrolase_fold"/>
</dbReference>
<evidence type="ECO:0000256" key="5">
    <source>
        <dbReference type="ARBA" id="ARBA00023098"/>
    </source>
</evidence>
<evidence type="ECO:0000256" key="1">
    <source>
        <dbReference type="ARBA" id="ARBA00010701"/>
    </source>
</evidence>
<dbReference type="GO" id="GO:0016042">
    <property type="term" value="P:lipid catabolic process"/>
    <property type="evidence" value="ECO:0007669"/>
    <property type="project" value="UniProtKB-KW"/>
</dbReference>
<evidence type="ECO:0000256" key="4">
    <source>
        <dbReference type="ARBA" id="ARBA00022963"/>
    </source>
</evidence>
<feature type="compositionally biased region" description="Low complexity" evidence="7">
    <location>
        <begin position="47"/>
        <end position="68"/>
    </location>
</feature>
<evidence type="ECO:0000256" key="3">
    <source>
        <dbReference type="ARBA" id="ARBA00022801"/>
    </source>
</evidence>
<dbReference type="PANTHER" id="PTHR11005">
    <property type="entry name" value="LYSOSOMAL ACID LIPASE-RELATED"/>
    <property type="match status" value="1"/>
</dbReference>
<keyword evidence="2" id="KW-0732">Signal</keyword>